<comment type="catalytic activity">
    <reaction evidence="8">
        <text>[ribosomal protein uS12]-L-proline + 2-oxoglutarate + O2 = [ribosomal protein uS12]-(3S)-3-hydroxy-L-proline + succinate + CO2</text>
        <dbReference type="Rhea" id="RHEA:54156"/>
        <dbReference type="Rhea" id="RHEA-COMP:13816"/>
        <dbReference type="Rhea" id="RHEA-COMP:13818"/>
        <dbReference type="ChEBI" id="CHEBI:15379"/>
        <dbReference type="ChEBI" id="CHEBI:16526"/>
        <dbReference type="ChEBI" id="CHEBI:16810"/>
        <dbReference type="ChEBI" id="CHEBI:30031"/>
        <dbReference type="ChEBI" id="CHEBI:50342"/>
        <dbReference type="ChEBI" id="CHEBI:85428"/>
    </reaction>
</comment>
<comment type="caution">
    <text evidence="11">The sequence shown here is derived from an EMBL/GenBank/DDBJ whole genome shotgun (WGS) entry which is preliminary data.</text>
</comment>
<evidence type="ECO:0000256" key="3">
    <source>
        <dbReference type="ARBA" id="ARBA00022723"/>
    </source>
</evidence>
<keyword evidence="12" id="KW-1185">Reference proteome</keyword>
<evidence type="ECO:0000259" key="10">
    <source>
        <dbReference type="PROSITE" id="PS51471"/>
    </source>
</evidence>
<dbReference type="InterPro" id="IPR006620">
    <property type="entry name" value="Pro_4_hyd_alph"/>
</dbReference>
<evidence type="ECO:0000313" key="12">
    <source>
        <dbReference type="Proteomes" id="UP000274822"/>
    </source>
</evidence>
<reference evidence="11 12" key="1">
    <citation type="journal article" date="2018" name="New Phytol.">
        <title>Phylogenomics of Endogonaceae and evolution of mycorrhizas within Mucoromycota.</title>
        <authorList>
            <person name="Chang Y."/>
            <person name="Desiro A."/>
            <person name="Na H."/>
            <person name="Sandor L."/>
            <person name="Lipzen A."/>
            <person name="Clum A."/>
            <person name="Barry K."/>
            <person name="Grigoriev I.V."/>
            <person name="Martin F.M."/>
            <person name="Stajich J.E."/>
            <person name="Smith M.E."/>
            <person name="Bonito G."/>
            <person name="Spatafora J.W."/>
        </authorList>
    </citation>
    <scope>NUCLEOTIDE SEQUENCE [LARGE SCALE GENOMIC DNA]</scope>
    <source>
        <strain evidence="11 12">AD002</strain>
    </source>
</reference>
<comment type="similarity">
    <text evidence="2">Belongs to the TPA1 family.</text>
</comment>
<dbReference type="GO" id="GO:0006449">
    <property type="term" value="P:regulation of translational termination"/>
    <property type="evidence" value="ECO:0007669"/>
    <property type="project" value="TreeGrafter"/>
</dbReference>
<keyword evidence="3" id="KW-0479">Metal-binding</keyword>
<dbReference type="Gene3D" id="2.60.120.620">
    <property type="entry name" value="q2cbj1_9rhob like domain"/>
    <property type="match status" value="2"/>
</dbReference>
<dbReference type="PANTHER" id="PTHR12117:SF0">
    <property type="entry name" value="PROLYL 3-HYDROXYLASE OGFOD1"/>
    <property type="match status" value="1"/>
</dbReference>
<dbReference type="GO" id="GO:0031543">
    <property type="term" value="F:peptidyl-proline dioxygenase activity"/>
    <property type="evidence" value="ECO:0007669"/>
    <property type="project" value="UniProtKB-ARBA"/>
</dbReference>
<accession>A0A433QZD8</accession>
<dbReference type="SMART" id="SM00702">
    <property type="entry name" value="P4Hc"/>
    <property type="match status" value="1"/>
</dbReference>
<dbReference type="Pfam" id="PF13661">
    <property type="entry name" value="2OG-FeII_Oxy_4"/>
    <property type="match status" value="1"/>
</dbReference>
<name>A0A433QZD8_9FUNG</name>
<sequence length="503" mass="57237">MSRNHLKNVSTEHPIHPGPAKKPRRESPNQLHLNPRYEHPTFVTPFTTAFTSATHFSDPTTNAHVGPHPFVHAVLPNIIDPAFLEQVKQALLKEQYYHKSNDLYEFYQSEDFKITTSPCLAELRDAIYSPQFVDTMSRLTGLELDPTKIDLSAHQYHHKGYLLCHDDDIKDEKKGTGRRIAFIIYLVDEDWSEADGGALELFAADSDGYPTKITRSLVPKWNQMAFFKLSGTSYHQVAEVLTPSRIRLSISGWFHGPLKRPLLTTQTLPIPPTDLSLSDYIHSQYLAPTSFSNIRDIFLERSSIELQKFLRPEIYDQLLHEFDDGTAQWDPTPIGPAFVRRYRRLRPAPPTSTLSRLHTFFTSSAFATFLTTVTNLRPTAHNSEVRCFAHGDYTLLHDHAIEREGLDVVFAMPRVPGEEEAGWDERWGGRTHYVADAENLLTMVPTANTLSVVLRDEGVQRFVKYVNCETKTKEGEKMAERREISLIFYEDPEGGGGGDEDPK</sequence>
<evidence type="ECO:0000313" key="11">
    <source>
        <dbReference type="EMBL" id="RUS35149.1"/>
    </source>
</evidence>
<dbReference type="EMBL" id="RBNJ01000201">
    <property type="protein sequence ID" value="RUS35149.1"/>
    <property type="molecule type" value="Genomic_DNA"/>
</dbReference>
<dbReference type="InterPro" id="IPR005123">
    <property type="entry name" value="Oxoglu/Fe-dep_dioxygenase_dom"/>
</dbReference>
<evidence type="ECO:0000256" key="2">
    <source>
        <dbReference type="ARBA" id="ARBA00007443"/>
    </source>
</evidence>
<evidence type="ECO:0000256" key="7">
    <source>
        <dbReference type="ARBA" id="ARBA00023004"/>
    </source>
</evidence>
<gene>
    <name evidence="11" type="ORF">BC938DRAFT_475238</name>
</gene>
<evidence type="ECO:0000256" key="1">
    <source>
        <dbReference type="ARBA" id="ARBA00001961"/>
    </source>
</evidence>
<feature type="region of interest" description="Disordered" evidence="9">
    <location>
        <begin position="1"/>
        <end position="37"/>
    </location>
</feature>
<dbReference type="Pfam" id="PF10637">
    <property type="entry name" value="Ofd1_CTDD"/>
    <property type="match status" value="1"/>
</dbReference>
<dbReference type="InterPro" id="IPR051842">
    <property type="entry name" value="uS12_prolyl_hydroxylase"/>
</dbReference>
<keyword evidence="6" id="KW-0560">Oxidoreductase</keyword>
<dbReference type="GO" id="GO:0005737">
    <property type="term" value="C:cytoplasm"/>
    <property type="evidence" value="ECO:0007669"/>
    <property type="project" value="TreeGrafter"/>
</dbReference>
<keyword evidence="5" id="KW-0223">Dioxygenase</keyword>
<evidence type="ECO:0000256" key="4">
    <source>
        <dbReference type="ARBA" id="ARBA00022896"/>
    </source>
</evidence>
<evidence type="ECO:0000256" key="5">
    <source>
        <dbReference type="ARBA" id="ARBA00022964"/>
    </source>
</evidence>
<dbReference type="AlphaFoldDB" id="A0A433QZD8"/>
<dbReference type="PANTHER" id="PTHR12117">
    <property type="entry name" value="HISTONE ACETYLTRANSFERASE COMPLEX"/>
    <property type="match status" value="1"/>
</dbReference>
<dbReference type="InterPro" id="IPR019601">
    <property type="entry name" value="Oxoglutarate/Fe-dep_Oase_C"/>
</dbReference>
<dbReference type="PROSITE" id="PS51471">
    <property type="entry name" value="FE2OG_OXY"/>
    <property type="match status" value="1"/>
</dbReference>
<comment type="cofactor">
    <cofactor evidence="1">
        <name>L-ascorbate</name>
        <dbReference type="ChEBI" id="CHEBI:38290"/>
    </cofactor>
</comment>
<dbReference type="GO" id="GO:0005506">
    <property type="term" value="F:iron ion binding"/>
    <property type="evidence" value="ECO:0007669"/>
    <property type="project" value="InterPro"/>
</dbReference>
<keyword evidence="4" id="KW-0847">Vitamin C</keyword>
<organism evidence="11 12">
    <name type="scientific">Jimgerdemannia flammicorona</name>
    <dbReference type="NCBI Taxonomy" id="994334"/>
    <lineage>
        <taxon>Eukaryota</taxon>
        <taxon>Fungi</taxon>
        <taxon>Fungi incertae sedis</taxon>
        <taxon>Mucoromycota</taxon>
        <taxon>Mucoromycotina</taxon>
        <taxon>Endogonomycetes</taxon>
        <taxon>Endogonales</taxon>
        <taxon>Endogonaceae</taxon>
        <taxon>Jimgerdemannia</taxon>
    </lineage>
</organism>
<evidence type="ECO:0000256" key="9">
    <source>
        <dbReference type="SAM" id="MobiDB-lite"/>
    </source>
</evidence>
<keyword evidence="7" id="KW-0408">Iron</keyword>
<protein>
    <submittedName>
        <fullName evidence="11">Oxoglutarate and iron-dependent oxygenase degradation C-term-domain-containing protein</fullName>
    </submittedName>
</protein>
<proteinExistence type="inferred from homology"/>
<feature type="domain" description="Fe2OG dioxygenase" evidence="10">
    <location>
        <begin position="147"/>
        <end position="256"/>
    </location>
</feature>
<dbReference type="Proteomes" id="UP000274822">
    <property type="component" value="Unassembled WGS sequence"/>
</dbReference>
<dbReference type="InterPro" id="IPR039558">
    <property type="entry name" value="TPA1/OFD1_N"/>
</dbReference>
<evidence type="ECO:0000256" key="8">
    <source>
        <dbReference type="ARBA" id="ARBA00047444"/>
    </source>
</evidence>
<evidence type="ECO:0000256" key="6">
    <source>
        <dbReference type="ARBA" id="ARBA00023002"/>
    </source>
</evidence>
<dbReference type="GO" id="GO:0031418">
    <property type="term" value="F:L-ascorbic acid binding"/>
    <property type="evidence" value="ECO:0007669"/>
    <property type="project" value="UniProtKB-KW"/>
</dbReference>